<name>A0AAX2RBY6_BURCE</name>
<dbReference type="Proteomes" id="UP000298234">
    <property type="component" value="Unassembled WGS sequence"/>
</dbReference>
<dbReference type="EMBL" id="SNSQ01000092">
    <property type="protein sequence ID" value="TEU32924.1"/>
    <property type="molecule type" value="Genomic_DNA"/>
</dbReference>
<dbReference type="RefSeq" id="WP_134257769.1">
    <property type="nucleotide sequence ID" value="NZ_SNSG01000106.1"/>
</dbReference>
<organism evidence="1 2">
    <name type="scientific">Burkholderia cepacia</name>
    <name type="common">Pseudomonas cepacia</name>
    <dbReference type="NCBI Taxonomy" id="292"/>
    <lineage>
        <taxon>Bacteria</taxon>
        <taxon>Pseudomonadati</taxon>
        <taxon>Pseudomonadota</taxon>
        <taxon>Betaproteobacteria</taxon>
        <taxon>Burkholderiales</taxon>
        <taxon>Burkholderiaceae</taxon>
        <taxon>Burkholderia</taxon>
        <taxon>Burkholderia cepacia complex</taxon>
    </lineage>
</organism>
<dbReference type="AlphaFoldDB" id="A0AAX2RBY6"/>
<gene>
    <name evidence="1" type="ORF">E3D37_41900</name>
</gene>
<evidence type="ECO:0000313" key="1">
    <source>
        <dbReference type="EMBL" id="TEU32924.1"/>
    </source>
</evidence>
<reference evidence="1 2" key="1">
    <citation type="submission" date="2019-03" db="EMBL/GenBank/DDBJ databases">
        <title>Burkholderia cepacia outbreak.</title>
        <authorList>
            <person name="Farzana R."/>
            <person name="Walsh T.R."/>
        </authorList>
    </citation>
    <scope>NUCLEOTIDE SEQUENCE [LARGE SCALE GENOMIC DNA]</scope>
    <source>
        <strain evidence="2">d13</strain>
    </source>
</reference>
<comment type="caution">
    <text evidence="1">The sequence shown here is derived from an EMBL/GenBank/DDBJ whole genome shotgun (WGS) entry which is preliminary data.</text>
</comment>
<sequence>MTQENDKPSLSQLPPDLLGALVKFRSENGRTWRHRLLSGWLRAAFPGELQRLRNEFGPEWLTGLKDSEFDKLAAVARNGVGVRGHEVPEMVSEANYKGEFGNKRHLTRTERVIIPVSALAHMRGVCGERRGFTEDESGKRWFGNYEAGEWEKFKADLAQNGMSEPVTINIDVGEEVCIYEGNHRVQAALQSGWNVIAADIRYYGGAETTFEGGSFFRQTMARLEEDNVPKASSVRPRM</sequence>
<evidence type="ECO:0008006" key="3">
    <source>
        <dbReference type="Google" id="ProtNLM"/>
    </source>
</evidence>
<protein>
    <recommendedName>
        <fullName evidence="3">ParB-like nuclease domain protein</fullName>
    </recommendedName>
</protein>
<evidence type="ECO:0000313" key="2">
    <source>
        <dbReference type="Proteomes" id="UP000298234"/>
    </source>
</evidence>
<proteinExistence type="predicted"/>
<accession>A0AAX2RBY6</accession>